<dbReference type="AlphaFoldDB" id="A0A1M6A2L8"/>
<keyword evidence="1" id="KW-0812">Transmembrane</keyword>
<keyword evidence="3" id="KW-1185">Reference proteome</keyword>
<sequence length="108" mass="12111">MLTFVIAAVVVLIFFYINRNEAVEVQSYLAIGLMASYLALLVFVPPHSAMNAMYIGNLFGVLSLVSFGMILFPELNRFTPENITRVLGWAGLIGMSLLLCIYKLFVWQ</sequence>
<gene>
    <name evidence="2" type="ORF">VA7868_03455</name>
</gene>
<protein>
    <submittedName>
        <fullName evidence="2">Uncharacterized protein</fullName>
    </submittedName>
</protein>
<name>A0A1M6A2L8_9VIBR</name>
<dbReference type="STRING" id="1216006.VA7868_03455"/>
<accession>A0A1M6A2L8</accession>
<feature type="transmembrane region" description="Helical" evidence="1">
    <location>
        <begin position="29"/>
        <end position="45"/>
    </location>
</feature>
<dbReference type="RefSeq" id="WP_073605068.1">
    <property type="nucleotide sequence ID" value="NZ_FQXZ01000039.1"/>
</dbReference>
<dbReference type="OrthoDB" id="5879840at2"/>
<evidence type="ECO:0000313" key="3">
    <source>
        <dbReference type="Proteomes" id="UP000184608"/>
    </source>
</evidence>
<feature type="transmembrane region" description="Helical" evidence="1">
    <location>
        <begin position="87"/>
        <end position="106"/>
    </location>
</feature>
<dbReference type="Proteomes" id="UP000184608">
    <property type="component" value="Unassembled WGS sequence"/>
</dbReference>
<reference evidence="2 3" key="1">
    <citation type="submission" date="2016-11" db="EMBL/GenBank/DDBJ databases">
        <authorList>
            <person name="Jaros S."/>
            <person name="Januszkiewicz K."/>
            <person name="Wedrychowicz H."/>
        </authorList>
    </citation>
    <scope>NUCLEOTIDE SEQUENCE [LARGE SCALE GENOMIC DNA]</scope>
    <source>
        <strain evidence="2 3">CECT 7868</strain>
    </source>
</reference>
<feature type="transmembrane region" description="Helical" evidence="1">
    <location>
        <begin position="52"/>
        <end position="72"/>
    </location>
</feature>
<organism evidence="2 3">
    <name type="scientific">Vibrio aerogenes CECT 7868</name>
    <dbReference type="NCBI Taxonomy" id="1216006"/>
    <lineage>
        <taxon>Bacteria</taxon>
        <taxon>Pseudomonadati</taxon>
        <taxon>Pseudomonadota</taxon>
        <taxon>Gammaproteobacteria</taxon>
        <taxon>Vibrionales</taxon>
        <taxon>Vibrionaceae</taxon>
        <taxon>Vibrio</taxon>
    </lineage>
</organism>
<keyword evidence="1" id="KW-1133">Transmembrane helix</keyword>
<keyword evidence="1" id="KW-0472">Membrane</keyword>
<dbReference type="EMBL" id="FQXZ01000039">
    <property type="protein sequence ID" value="SHI30747.1"/>
    <property type="molecule type" value="Genomic_DNA"/>
</dbReference>
<evidence type="ECO:0000256" key="1">
    <source>
        <dbReference type="SAM" id="Phobius"/>
    </source>
</evidence>
<proteinExistence type="predicted"/>
<evidence type="ECO:0000313" key="2">
    <source>
        <dbReference type="EMBL" id="SHI30747.1"/>
    </source>
</evidence>